<dbReference type="GO" id="GO:0051666">
    <property type="term" value="P:actin cortical patch localization"/>
    <property type="evidence" value="ECO:0007669"/>
    <property type="project" value="InterPro"/>
</dbReference>
<reference evidence="5" key="1">
    <citation type="submission" date="2020-06" db="EMBL/GenBank/DDBJ databases">
        <title>Draft genome sequences of strains closely related to Aspergillus parafelis and Aspergillus hiratsukae.</title>
        <authorList>
            <person name="Dos Santos R.A.C."/>
            <person name="Rivero-Menendez O."/>
            <person name="Steenwyk J.L."/>
            <person name="Mead M.E."/>
            <person name="Goldman G.H."/>
            <person name="Alastruey-Izquierdo A."/>
            <person name="Rokas A."/>
        </authorList>
    </citation>
    <scope>NUCLEOTIDE SEQUENCE</scope>
    <source>
        <strain evidence="4">CNM-CM5793</strain>
        <strain evidence="5">CNM-CM6106</strain>
    </source>
</reference>
<comment type="caution">
    <text evidence="5">The sequence shown here is derived from an EMBL/GenBank/DDBJ whole genome shotgun (WGS) entry which is preliminary data.</text>
</comment>
<keyword evidence="1" id="KW-0175">Coiled coil</keyword>
<dbReference type="GO" id="GO:0031097">
    <property type="term" value="C:medial cortex"/>
    <property type="evidence" value="ECO:0007669"/>
    <property type="project" value="TreeGrafter"/>
</dbReference>
<dbReference type="InterPro" id="IPR004148">
    <property type="entry name" value="BAR_dom"/>
</dbReference>
<keyword evidence="6" id="KW-1185">Reference proteome</keyword>
<evidence type="ECO:0000256" key="1">
    <source>
        <dbReference type="SAM" id="Coils"/>
    </source>
</evidence>
<organism evidence="5 7">
    <name type="scientific">Aspergillus hiratsukae</name>
    <dbReference type="NCBI Taxonomy" id="1194566"/>
    <lineage>
        <taxon>Eukaryota</taxon>
        <taxon>Fungi</taxon>
        <taxon>Dikarya</taxon>
        <taxon>Ascomycota</taxon>
        <taxon>Pezizomycotina</taxon>
        <taxon>Eurotiomycetes</taxon>
        <taxon>Eurotiomycetidae</taxon>
        <taxon>Eurotiales</taxon>
        <taxon>Aspergillaceae</taxon>
        <taxon>Aspergillus</taxon>
        <taxon>Aspergillus subgen. Fumigati</taxon>
    </lineage>
</organism>
<dbReference type="Proteomes" id="UP000662466">
    <property type="component" value="Unassembled WGS sequence"/>
</dbReference>
<dbReference type="GO" id="GO:0030479">
    <property type="term" value="C:actin cortical patch"/>
    <property type="evidence" value="ECO:0007669"/>
    <property type="project" value="TreeGrafter"/>
</dbReference>
<dbReference type="Gene3D" id="1.20.1270.60">
    <property type="entry name" value="Arfaptin homology (AH) domain/BAR domain"/>
    <property type="match status" value="1"/>
</dbReference>
<dbReference type="EMBL" id="JACBAD010001902">
    <property type="protein sequence ID" value="KAF7128738.1"/>
    <property type="molecule type" value="Genomic_DNA"/>
</dbReference>
<proteinExistence type="predicted"/>
<protein>
    <recommendedName>
        <fullName evidence="3">BAR domain-containing protein</fullName>
    </recommendedName>
</protein>
<feature type="region of interest" description="Disordered" evidence="2">
    <location>
        <begin position="124"/>
        <end position="143"/>
    </location>
</feature>
<dbReference type="AlphaFoldDB" id="A0A8H6QI44"/>
<dbReference type="PANTHER" id="PTHR47174">
    <property type="entry name" value="BRIDGING INTEGRATOR 3"/>
    <property type="match status" value="1"/>
</dbReference>
<feature type="coiled-coil region" evidence="1">
    <location>
        <begin position="89"/>
        <end position="116"/>
    </location>
</feature>
<dbReference type="GO" id="GO:1990528">
    <property type="term" value="C:Rvs161p-Rvs167p complex"/>
    <property type="evidence" value="ECO:0007669"/>
    <property type="project" value="TreeGrafter"/>
</dbReference>
<dbReference type="PROSITE" id="PS51021">
    <property type="entry name" value="BAR"/>
    <property type="match status" value="1"/>
</dbReference>
<evidence type="ECO:0000313" key="6">
    <source>
        <dbReference type="Proteomes" id="UP000630445"/>
    </source>
</evidence>
<sequence>MQSVQRQFGRFMKRSADESQVAILLKDFDETDKLLGRIVESTSAWRDAWSSILLHQERMLVEFDGIYAPIIGSSDSTNSKAAPTPETTLARTRRLREEYEELRNELTEELNAVDQRMIRPASQAKEDMTPLKKTIKKREDRKLDYERYQSRVDSYTKKTKRSDRDNAALAKAETDLAKAREVRP</sequence>
<dbReference type="SUPFAM" id="SSF103657">
    <property type="entry name" value="BAR/IMD domain-like"/>
    <property type="match status" value="1"/>
</dbReference>
<evidence type="ECO:0000313" key="4">
    <source>
        <dbReference type="EMBL" id="KAF7128738.1"/>
    </source>
</evidence>
<evidence type="ECO:0000259" key="3">
    <source>
        <dbReference type="PROSITE" id="PS51021"/>
    </source>
</evidence>
<dbReference type="GO" id="GO:0043332">
    <property type="term" value="C:mating projection tip"/>
    <property type="evidence" value="ECO:0007669"/>
    <property type="project" value="TreeGrafter"/>
</dbReference>
<dbReference type="PANTHER" id="PTHR47174:SF2">
    <property type="entry name" value="SH3 DOMAIN SIGNALLING PROTEIN (AFU_ORTHOLOGUE AFUA_5G07670)"/>
    <property type="match status" value="1"/>
</dbReference>
<dbReference type="InterPro" id="IPR046982">
    <property type="entry name" value="BIN3/RVS161-like"/>
</dbReference>
<dbReference type="GO" id="GO:0008289">
    <property type="term" value="F:lipid binding"/>
    <property type="evidence" value="ECO:0007669"/>
    <property type="project" value="TreeGrafter"/>
</dbReference>
<evidence type="ECO:0000256" key="2">
    <source>
        <dbReference type="SAM" id="MobiDB-lite"/>
    </source>
</evidence>
<dbReference type="Proteomes" id="UP000630445">
    <property type="component" value="Unassembled WGS sequence"/>
</dbReference>
<dbReference type="InterPro" id="IPR027267">
    <property type="entry name" value="AH/BAR_dom_sf"/>
</dbReference>
<dbReference type="OrthoDB" id="10255128at2759"/>
<dbReference type="GO" id="GO:0097320">
    <property type="term" value="P:plasma membrane tubulation"/>
    <property type="evidence" value="ECO:0007669"/>
    <property type="project" value="TreeGrafter"/>
</dbReference>
<dbReference type="EMBL" id="JACBAF010001607">
    <property type="protein sequence ID" value="KAF7174301.1"/>
    <property type="molecule type" value="Genomic_DNA"/>
</dbReference>
<feature type="domain" description="BAR" evidence="3">
    <location>
        <begin position="6"/>
        <end position="184"/>
    </location>
</feature>
<accession>A0A8H6QI44</accession>
<dbReference type="GO" id="GO:0006897">
    <property type="term" value="P:endocytosis"/>
    <property type="evidence" value="ECO:0007669"/>
    <property type="project" value="InterPro"/>
</dbReference>
<name>A0A8H6QI44_9EURO</name>
<evidence type="ECO:0000313" key="7">
    <source>
        <dbReference type="Proteomes" id="UP000662466"/>
    </source>
</evidence>
<gene>
    <name evidence="4" type="ORF">CNMCM5793_003589</name>
    <name evidence="5" type="ORF">CNMCM6106_008507</name>
</gene>
<evidence type="ECO:0000313" key="5">
    <source>
        <dbReference type="EMBL" id="KAF7174301.1"/>
    </source>
</evidence>
<feature type="region of interest" description="Disordered" evidence="2">
    <location>
        <begin position="151"/>
        <end position="184"/>
    </location>
</feature>